<dbReference type="GO" id="GO:0043190">
    <property type="term" value="C:ATP-binding cassette (ABC) transporter complex"/>
    <property type="evidence" value="ECO:0007669"/>
    <property type="project" value="InterPro"/>
</dbReference>
<dbReference type="InterPro" id="IPR039424">
    <property type="entry name" value="SBP_5"/>
</dbReference>
<name>I7IWD1_9CORY</name>
<dbReference type="InterPro" id="IPR000914">
    <property type="entry name" value="SBP_5_dom"/>
</dbReference>
<dbReference type="Pfam" id="PF00496">
    <property type="entry name" value="SBP_bac_5"/>
    <property type="match status" value="1"/>
</dbReference>
<dbReference type="GO" id="GO:0015833">
    <property type="term" value="P:peptide transport"/>
    <property type="evidence" value="ECO:0007669"/>
    <property type="project" value="TreeGrafter"/>
</dbReference>
<dbReference type="InterPro" id="IPR023920">
    <property type="entry name" value="ABC_transptr_sub-bd_KPN01854"/>
</dbReference>
<dbReference type="CDD" id="cd08492">
    <property type="entry name" value="PBP2_NikA_DppA_OppA_like_15"/>
    <property type="match status" value="1"/>
</dbReference>
<dbReference type="Gene3D" id="3.40.190.10">
    <property type="entry name" value="Periplasmic binding protein-like II"/>
    <property type="match status" value="1"/>
</dbReference>
<evidence type="ECO:0000313" key="3">
    <source>
        <dbReference type="Proteomes" id="UP000011016"/>
    </source>
</evidence>
<sequence length="560" mass="61490">MIDRIVCTTTTGMLRSESARAAVAITAAGSLLAGGCAAPDEGSGAVAITYLEPQFFRTLYPPEAGFYPNGAVVNNIADRLLYQDPETLELHPWLATDLPEVNDDATEFTFTIRDDVTFSDGSPLTPETVVKNFDLFADGDDSRTLSGSEQITNYSHGEVLDDHTVRFHFDKPEPGFVQATSSFNAGILSDETLDFDSEGFGPGNATNVVATGPFVVAEEDLGTRLVLRARDDYDWAPEARDHSGRPEIDEVHYVFAAEDSVRVGAVRSGQADIAREIPAPEEPLLEEYGVDVQAYGTNGMNNQIAFRFTHPKLQDIRVRRALIAAIDREEVLYTLFSDSYPLAASAMARTAAGYKEQEGAYTYDPELAERLLDEAGWTRQGGGLREKDGETLEFTINEALPQPRSREVVTKIQEQLARIGVGLHLNPGDQAAQDSDSKDKEKIQLRHTMVGRADFDVIVSLYHRDKRNALLNDADGGDEPADPELQRLLEAVTAEPDLERRAEITGKVQDHLTENAYILPLFEEPVVYAVAPGIEGLSDESIGRPNFYEVTVDEAERSAQ</sequence>
<dbReference type="PANTHER" id="PTHR30290">
    <property type="entry name" value="PERIPLASMIC BINDING COMPONENT OF ABC TRANSPORTER"/>
    <property type="match status" value="1"/>
</dbReference>
<evidence type="ECO:0000313" key="2">
    <source>
        <dbReference type="EMBL" id="CCI82808.1"/>
    </source>
</evidence>
<dbReference type="GO" id="GO:0042597">
    <property type="term" value="C:periplasmic space"/>
    <property type="evidence" value="ECO:0007669"/>
    <property type="project" value="UniProtKB-ARBA"/>
</dbReference>
<organism evidence="2 3">
    <name type="scientific">Corynebacterium otitidis ATCC 51513</name>
    <dbReference type="NCBI Taxonomy" id="883169"/>
    <lineage>
        <taxon>Bacteria</taxon>
        <taxon>Bacillati</taxon>
        <taxon>Actinomycetota</taxon>
        <taxon>Actinomycetes</taxon>
        <taxon>Mycobacteriales</taxon>
        <taxon>Corynebacteriaceae</taxon>
        <taxon>Corynebacterium</taxon>
    </lineage>
</organism>
<dbReference type="SUPFAM" id="SSF53850">
    <property type="entry name" value="Periplasmic binding protein-like II"/>
    <property type="match status" value="1"/>
</dbReference>
<proteinExistence type="predicted"/>
<reference evidence="2 3" key="1">
    <citation type="journal article" date="2012" name="J. Bacteriol.">
        <title>Draft Genome Sequence of Turicella otitidis ATCC 51513, Isolated from Middle Ear Fluid from a Child with Otitis Media.</title>
        <authorList>
            <person name="Brinkrolf K."/>
            <person name="Schneider J."/>
            <person name="Knecht M."/>
            <person name="Ruckert C."/>
            <person name="Tauch A."/>
        </authorList>
    </citation>
    <scope>NUCLEOTIDE SEQUENCE [LARGE SCALE GENOMIC DNA]</scope>
    <source>
        <strain evidence="2 3">ATCC 51513</strain>
    </source>
</reference>
<protein>
    <submittedName>
        <fullName evidence="2">Periplasmic dipeptide transport protein</fullName>
    </submittedName>
</protein>
<dbReference type="GO" id="GO:1904680">
    <property type="term" value="F:peptide transmembrane transporter activity"/>
    <property type="evidence" value="ECO:0007669"/>
    <property type="project" value="TreeGrafter"/>
</dbReference>
<dbReference type="NCBIfam" id="TIGR04028">
    <property type="entry name" value="SBP_KPN_01854"/>
    <property type="match status" value="1"/>
</dbReference>
<dbReference type="Proteomes" id="UP000011016">
    <property type="component" value="Unassembled WGS sequence"/>
</dbReference>
<dbReference type="InterPro" id="IPR030678">
    <property type="entry name" value="Peptide/Ni-bd"/>
</dbReference>
<gene>
    <name evidence="2" type="ORF">BN46_0053</name>
</gene>
<evidence type="ECO:0000259" key="1">
    <source>
        <dbReference type="Pfam" id="PF00496"/>
    </source>
</evidence>
<feature type="domain" description="Solute-binding protein family 5" evidence="1">
    <location>
        <begin position="89"/>
        <end position="444"/>
    </location>
</feature>
<dbReference type="Gene3D" id="3.10.105.10">
    <property type="entry name" value="Dipeptide-binding Protein, Domain 3"/>
    <property type="match status" value="1"/>
</dbReference>
<dbReference type="AlphaFoldDB" id="I7IWD1"/>
<comment type="caution">
    <text evidence="2">The sequence shown here is derived from an EMBL/GenBank/DDBJ whole genome shotgun (WGS) entry which is preliminary data.</text>
</comment>
<dbReference type="PIRSF" id="PIRSF002741">
    <property type="entry name" value="MppA"/>
    <property type="match status" value="1"/>
</dbReference>
<accession>I7IWD1</accession>
<dbReference type="EMBL" id="CAJZ01000003">
    <property type="protein sequence ID" value="CCI82808.1"/>
    <property type="molecule type" value="Genomic_DNA"/>
</dbReference>